<protein>
    <submittedName>
        <fullName evidence="1">Uncharacterized protein</fullName>
    </submittedName>
</protein>
<evidence type="ECO:0000313" key="1">
    <source>
        <dbReference type="EMBL" id="GBP83577.1"/>
    </source>
</evidence>
<comment type="caution">
    <text evidence="1">The sequence shown here is derived from an EMBL/GenBank/DDBJ whole genome shotgun (WGS) entry which is preliminary data.</text>
</comment>
<reference evidence="1 2" key="1">
    <citation type="journal article" date="2019" name="Commun. Biol.">
        <title>The bagworm genome reveals a unique fibroin gene that provides high tensile strength.</title>
        <authorList>
            <person name="Kono N."/>
            <person name="Nakamura H."/>
            <person name="Ohtoshi R."/>
            <person name="Tomita M."/>
            <person name="Numata K."/>
            <person name="Arakawa K."/>
        </authorList>
    </citation>
    <scope>NUCLEOTIDE SEQUENCE [LARGE SCALE GENOMIC DNA]</scope>
</reference>
<dbReference type="EMBL" id="BGZK01001627">
    <property type="protein sequence ID" value="GBP83577.1"/>
    <property type="molecule type" value="Genomic_DNA"/>
</dbReference>
<dbReference type="AlphaFoldDB" id="A0A4C1ZAD0"/>
<keyword evidence="2" id="KW-1185">Reference proteome</keyword>
<organism evidence="1 2">
    <name type="scientific">Eumeta variegata</name>
    <name type="common">Bagworm moth</name>
    <name type="synonym">Eumeta japonica</name>
    <dbReference type="NCBI Taxonomy" id="151549"/>
    <lineage>
        <taxon>Eukaryota</taxon>
        <taxon>Metazoa</taxon>
        <taxon>Ecdysozoa</taxon>
        <taxon>Arthropoda</taxon>
        <taxon>Hexapoda</taxon>
        <taxon>Insecta</taxon>
        <taxon>Pterygota</taxon>
        <taxon>Neoptera</taxon>
        <taxon>Endopterygota</taxon>
        <taxon>Lepidoptera</taxon>
        <taxon>Glossata</taxon>
        <taxon>Ditrysia</taxon>
        <taxon>Tineoidea</taxon>
        <taxon>Psychidae</taxon>
        <taxon>Oiketicinae</taxon>
        <taxon>Eumeta</taxon>
    </lineage>
</organism>
<name>A0A4C1ZAD0_EUMVA</name>
<evidence type="ECO:0000313" key="2">
    <source>
        <dbReference type="Proteomes" id="UP000299102"/>
    </source>
</evidence>
<sequence>MKTLNTQPVRICLFLNHELNAWMDIEIFQTAPRASDLYEVVRQLGHIPRYDTSWMVRTSEVLRCESGPQNVILSTLEELTGKYCTPARRAAGHPVVPALVIWPSIH</sequence>
<accession>A0A4C1ZAD0</accession>
<dbReference type="Proteomes" id="UP000299102">
    <property type="component" value="Unassembled WGS sequence"/>
</dbReference>
<proteinExistence type="predicted"/>
<gene>
    <name evidence="1" type="ORF">EVAR_104020_1</name>
</gene>